<sequence>MKKNNFYLEANYVFVQQRSRPRIFWLSGLISKNNIKLKTLLTFVFLMLLQTFVFAQVTSYTFSQSSGTYAALPTSTTLFTSGWDDGVATVTVPFTFTFDGVGYTSASNNSKDYFTFSSTKFLQTDFPRISAICGDTSIFKI</sequence>
<dbReference type="AlphaFoldDB" id="A0A1H6AQX8"/>
<evidence type="ECO:0000313" key="1">
    <source>
        <dbReference type="EMBL" id="SEG50455.1"/>
    </source>
</evidence>
<dbReference type="EMBL" id="FNUS01000006">
    <property type="protein sequence ID" value="SEG50455.1"/>
    <property type="molecule type" value="Genomic_DNA"/>
</dbReference>
<gene>
    <name evidence="1" type="ORF">SAMN05421847_2539</name>
</gene>
<keyword evidence="2" id="KW-1185">Reference proteome</keyword>
<dbReference type="RefSeq" id="WP_159969854.1">
    <property type="nucleotide sequence ID" value="NZ_FNUS01000006.1"/>
</dbReference>
<protein>
    <submittedName>
        <fullName evidence="1">Uncharacterized protein</fullName>
    </submittedName>
</protein>
<organism evidence="1 2">
    <name type="scientific">Halpernia humi</name>
    <dbReference type="NCBI Taxonomy" id="493375"/>
    <lineage>
        <taxon>Bacteria</taxon>
        <taxon>Pseudomonadati</taxon>
        <taxon>Bacteroidota</taxon>
        <taxon>Flavobacteriia</taxon>
        <taxon>Flavobacteriales</taxon>
        <taxon>Weeksellaceae</taxon>
        <taxon>Chryseobacterium group</taxon>
        <taxon>Halpernia</taxon>
    </lineage>
</organism>
<dbReference type="OrthoDB" id="881122at2"/>
<name>A0A1H6AQX8_9FLAO</name>
<evidence type="ECO:0000313" key="2">
    <source>
        <dbReference type="Proteomes" id="UP000236738"/>
    </source>
</evidence>
<dbReference type="Proteomes" id="UP000236738">
    <property type="component" value="Unassembled WGS sequence"/>
</dbReference>
<accession>A0A1H6AQX8</accession>
<reference evidence="2" key="1">
    <citation type="submission" date="2016-10" db="EMBL/GenBank/DDBJ databases">
        <authorList>
            <person name="Varghese N."/>
            <person name="Submissions S."/>
        </authorList>
    </citation>
    <scope>NUCLEOTIDE SEQUENCE [LARGE SCALE GENOMIC DNA]</scope>
    <source>
        <strain evidence="2">DSM 21580</strain>
    </source>
</reference>
<proteinExistence type="predicted"/>